<proteinExistence type="predicted"/>
<reference evidence="1 2" key="1">
    <citation type="submission" date="2021-06" db="EMBL/GenBank/DDBJ databases">
        <title>Sphingomonas sp. XMGL2, whole genome shotgun sequencing project.</title>
        <authorList>
            <person name="Zhao G."/>
            <person name="Shen L."/>
        </authorList>
    </citation>
    <scope>NUCLEOTIDE SEQUENCE [LARGE SCALE GENOMIC DNA]</scope>
    <source>
        <strain evidence="1 2">XMGL2</strain>
    </source>
</reference>
<dbReference type="Proteomes" id="UP000776276">
    <property type="component" value="Unassembled WGS sequence"/>
</dbReference>
<dbReference type="RefSeq" id="WP_216325537.1">
    <property type="nucleotide sequence ID" value="NZ_JAHKRT010000006.1"/>
</dbReference>
<keyword evidence="2" id="KW-1185">Reference proteome</keyword>
<sequence length="130" mass="14271">MWRWMIAGAVVAAALVLAMPGLFSRQPSLKAGENGIFANDCCGTVELVDGKMLLNGGQAVRYIVGKDAEGAYVLPRTFVGAVPDWGFDVDGTRSVRKLRLDRMPVPTKIMLYQGLSPYIFVRQAQRPGRR</sequence>
<dbReference type="EMBL" id="JAHKRT010000006">
    <property type="protein sequence ID" value="MBU3078780.1"/>
    <property type="molecule type" value="Genomic_DNA"/>
</dbReference>
<evidence type="ECO:0000313" key="1">
    <source>
        <dbReference type="EMBL" id="MBU3078780.1"/>
    </source>
</evidence>
<name>A0ABS6BKF1_9SPHN</name>
<organism evidence="1 2">
    <name type="scientific">Sphingomonas quercus</name>
    <dbReference type="NCBI Taxonomy" id="2842451"/>
    <lineage>
        <taxon>Bacteria</taxon>
        <taxon>Pseudomonadati</taxon>
        <taxon>Pseudomonadota</taxon>
        <taxon>Alphaproteobacteria</taxon>
        <taxon>Sphingomonadales</taxon>
        <taxon>Sphingomonadaceae</taxon>
        <taxon>Sphingomonas</taxon>
    </lineage>
</organism>
<accession>A0ABS6BKF1</accession>
<protein>
    <submittedName>
        <fullName evidence="1">Uncharacterized protein</fullName>
    </submittedName>
</protein>
<evidence type="ECO:0000313" key="2">
    <source>
        <dbReference type="Proteomes" id="UP000776276"/>
    </source>
</evidence>
<comment type="caution">
    <text evidence="1">The sequence shown here is derived from an EMBL/GenBank/DDBJ whole genome shotgun (WGS) entry which is preliminary data.</text>
</comment>
<gene>
    <name evidence="1" type="ORF">KOF26_12965</name>
</gene>